<dbReference type="Proteomes" id="UP000410492">
    <property type="component" value="Unassembled WGS sequence"/>
</dbReference>
<dbReference type="Pfam" id="PF21599">
    <property type="entry name" value="ZSWIM3_N"/>
    <property type="match status" value="1"/>
</dbReference>
<evidence type="ECO:0000313" key="4">
    <source>
        <dbReference type="Proteomes" id="UP000410492"/>
    </source>
</evidence>
<evidence type="ECO:0000259" key="1">
    <source>
        <dbReference type="Pfam" id="PF21056"/>
    </source>
</evidence>
<dbReference type="InterPro" id="IPR052579">
    <property type="entry name" value="Zinc_finger_SWIM"/>
</dbReference>
<dbReference type="Pfam" id="PF21056">
    <property type="entry name" value="ZSWIM1-3_RNaseH-like"/>
    <property type="match status" value="1"/>
</dbReference>
<accession>A0A653CEM1</accession>
<dbReference type="PANTHER" id="PTHR31569">
    <property type="entry name" value="SWIM-TYPE DOMAIN-CONTAINING PROTEIN"/>
    <property type="match status" value="1"/>
</dbReference>
<reference evidence="3 4" key="1">
    <citation type="submission" date="2019-01" db="EMBL/GenBank/DDBJ databases">
        <authorList>
            <person name="Sayadi A."/>
        </authorList>
    </citation>
    <scope>NUCLEOTIDE SEQUENCE [LARGE SCALE GENOMIC DNA]</scope>
</reference>
<dbReference type="PANTHER" id="PTHR31569:SF4">
    <property type="entry name" value="SWIM-TYPE DOMAIN-CONTAINING PROTEIN"/>
    <property type="match status" value="1"/>
</dbReference>
<evidence type="ECO:0000259" key="2">
    <source>
        <dbReference type="Pfam" id="PF21599"/>
    </source>
</evidence>
<keyword evidence="4" id="KW-1185">Reference proteome</keyword>
<feature type="domain" description="ZSWIM3 N-terminal" evidence="2">
    <location>
        <begin position="5"/>
        <end position="116"/>
    </location>
</feature>
<organism evidence="3 4">
    <name type="scientific">Callosobruchus maculatus</name>
    <name type="common">Southern cowpea weevil</name>
    <name type="synonym">Pulse bruchid</name>
    <dbReference type="NCBI Taxonomy" id="64391"/>
    <lineage>
        <taxon>Eukaryota</taxon>
        <taxon>Metazoa</taxon>
        <taxon>Ecdysozoa</taxon>
        <taxon>Arthropoda</taxon>
        <taxon>Hexapoda</taxon>
        <taxon>Insecta</taxon>
        <taxon>Pterygota</taxon>
        <taxon>Neoptera</taxon>
        <taxon>Endopterygota</taxon>
        <taxon>Coleoptera</taxon>
        <taxon>Polyphaga</taxon>
        <taxon>Cucujiformia</taxon>
        <taxon>Chrysomeloidea</taxon>
        <taxon>Chrysomelidae</taxon>
        <taxon>Bruchinae</taxon>
        <taxon>Bruchini</taxon>
        <taxon>Callosobruchus</taxon>
    </lineage>
</organism>
<evidence type="ECO:0000313" key="3">
    <source>
        <dbReference type="EMBL" id="VEN46351.1"/>
    </source>
</evidence>
<proteinExistence type="predicted"/>
<dbReference type="InterPro" id="IPR048325">
    <property type="entry name" value="ZSWIM3_N"/>
</dbReference>
<dbReference type="InterPro" id="IPR048324">
    <property type="entry name" value="ZSWIM1-3_RNaseH-like"/>
</dbReference>
<sequence length="431" mass="50127">MPGLKKGKAFKSLQDLEEFIKDVENEQYIQLYKRDSKKISTMLKSCPKKCNNANRELIYYLLTYACYKGGQNFKSRGEGKRKCSTFRDDCPMRLTFRLSPDGQKLILTKVENTHNHDLDKTMFSLLPKQRRLNTDEKKEILRLKTLKCSKALVKDYMQNKTGKKLSLSDISNVKSTSTKSDLSEVVDFLESQAESHVHAFTDANNVLQGIFFQNQQMRNYFSTYPELLVMDSTFKMTQSHIHLYVLLTADGNGEGLVVGSFIMQNENPDFVACMVRVFKSQNPSWARTKIVLTDKVFTERKLLAQEFPDAKLRYCPYNILKIFESNVTTGEMGITYSDRDTILSIFKKLASSKNPEQYKECYDSLIDLNHPAVTKYFNDNWHNCQEEWVQYLEQGRCLHGIPTTHQLHLFTQKIRPLYSLHNNLQDFYRIS</sequence>
<feature type="domain" description="ZSWIM1/3 RNaseH-like" evidence="1">
    <location>
        <begin position="187"/>
        <end position="311"/>
    </location>
</feature>
<dbReference type="AlphaFoldDB" id="A0A653CEM1"/>
<gene>
    <name evidence="3" type="ORF">CALMAC_LOCUS8479</name>
</gene>
<dbReference type="OrthoDB" id="6778750at2759"/>
<dbReference type="EMBL" id="CAACVG010007630">
    <property type="protein sequence ID" value="VEN46351.1"/>
    <property type="molecule type" value="Genomic_DNA"/>
</dbReference>
<name>A0A653CEM1_CALMS</name>
<protein>
    <submittedName>
        <fullName evidence="3">Uncharacterized protein</fullName>
    </submittedName>
</protein>